<evidence type="ECO:0000256" key="1">
    <source>
        <dbReference type="SAM" id="Phobius"/>
    </source>
</evidence>
<feature type="transmembrane region" description="Helical" evidence="1">
    <location>
        <begin position="278"/>
        <end position="301"/>
    </location>
</feature>
<dbReference type="AlphaFoldDB" id="A0A1R2B443"/>
<accession>A0A1R2B443</accession>
<dbReference type="EMBL" id="MPUH01000983">
    <property type="protein sequence ID" value="OMJ71516.1"/>
    <property type="molecule type" value="Genomic_DNA"/>
</dbReference>
<evidence type="ECO:0000313" key="2">
    <source>
        <dbReference type="EMBL" id="OMJ71516.1"/>
    </source>
</evidence>
<feature type="transmembrane region" description="Helical" evidence="1">
    <location>
        <begin position="360"/>
        <end position="384"/>
    </location>
</feature>
<name>A0A1R2B443_9CILI</name>
<keyword evidence="1" id="KW-1133">Transmembrane helix</keyword>
<proteinExistence type="predicted"/>
<evidence type="ECO:0000313" key="3">
    <source>
        <dbReference type="Proteomes" id="UP000187209"/>
    </source>
</evidence>
<protein>
    <submittedName>
        <fullName evidence="2">Uncharacterized protein</fullName>
    </submittedName>
</protein>
<feature type="transmembrane region" description="Helical" evidence="1">
    <location>
        <begin position="201"/>
        <end position="221"/>
    </location>
</feature>
<feature type="transmembrane region" description="Helical" evidence="1">
    <location>
        <begin position="161"/>
        <end position="180"/>
    </location>
</feature>
<feature type="transmembrane region" description="Helical" evidence="1">
    <location>
        <begin position="313"/>
        <end position="331"/>
    </location>
</feature>
<comment type="caution">
    <text evidence="2">The sequence shown here is derived from an EMBL/GenBank/DDBJ whole genome shotgun (WGS) entry which is preliminary data.</text>
</comment>
<keyword evidence="1" id="KW-0812">Transmembrane</keyword>
<gene>
    <name evidence="2" type="ORF">SteCoe_30269</name>
</gene>
<feature type="transmembrane region" description="Helical" evidence="1">
    <location>
        <begin position="119"/>
        <end position="141"/>
    </location>
</feature>
<organism evidence="2 3">
    <name type="scientific">Stentor coeruleus</name>
    <dbReference type="NCBI Taxonomy" id="5963"/>
    <lineage>
        <taxon>Eukaryota</taxon>
        <taxon>Sar</taxon>
        <taxon>Alveolata</taxon>
        <taxon>Ciliophora</taxon>
        <taxon>Postciliodesmatophora</taxon>
        <taxon>Heterotrichea</taxon>
        <taxon>Heterotrichida</taxon>
        <taxon>Stentoridae</taxon>
        <taxon>Stentor</taxon>
    </lineage>
</organism>
<feature type="transmembrane region" description="Helical" evidence="1">
    <location>
        <begin position="86"/>
        <end position="107"/>
    </location>
</feature>
<sequence>MLLIHFLCLFLLIACFIISLYSLFGSPWTSFKSNSQEFTHTLFYSIKTPENYDQANYQCLKELSCNSSEDSTICDISDKLETAKNIFLGFEITSIFIMIMLMERITLKIINRPYGSPRFFLFIIWIFPLVKCAGITSFLIVSNVNVDSNKKSGEINSEYGVYLSIASLVLSIFCAIIMIVSRIYDSIRIIQNLTTVSTAKFLNPFLMLLVTQTLYVLSKIYPTASYKDFSEITINIQYVNEINTYKNLPISCILGQECKISQESCHVFETLDSISDTVFYIEAVGYFFVFLWLESFFHLIFKIRLGTNFLNHLYPVLYTVILLTSLIYYVVKSKIAYGADCNIENFSDKFTLCAKIGTTFYIITVIFAAFTMITYQLLFGIFIVTMGSGNRKIMAEPDDLKKPHNSDMCIQDLDKTGDSTAADVKTNPGTDIIVPSIIIQECDICKQAFKLSENGISEGGKKYHYKCYVLSGN</sequence>
<dbReference type="OrthoDB" id="327452at2759"/>
<keyword evidence="3" id="KW-1185">Reference proteome</keyword>
<reference evidence="2 3" key="1">
    <citation type="submission" date="2016-11" db="EMBL/GenBank/DDBJ databases">
        <title>The macronuclear genome of Stentor coeruleus: a giant cell with tiny introns.</title>
        <authorList>
            <person name="Slabodnick M."/>
            <person name="Ruby J.G."/>
            <person name="Reiff S.B."/>
            <person name="Swart E.C."/>
            <person name="Gosai S."/>
            <person name="Prabakaran S."/>
            <person name="Witkowska E."/>
            <person name="Larue G.E."/>
            <person name="Fisher S."/>
            <person name="Freeman R.M."/>
            <person name="Gunawardena J."/>
            <person name="Chu W."/>
            <person name="Stover N.A."/>
            <person name="Gregory B.D."/>
            <person name="Nowacki M."/>
            <person name="Derisi J."/>
            <person name="Roy S.W."/>
            <person name="Marshall W.F."/>
            <person name="Sood P."/>
        </authorList>
    </citation>
    <scope>NUCLEOTIDE SEQUENCE [LARGE SCALE GENOMIC DNA]</scope>
    <source>
        <strain evidence="2">WM001</strain>
    </source>
</reference>
<keyword evidence="1" id="KW-0472">Membrane</keyword>
<dbReference type="Proteomes" id="UP000187209">
    <property type="component" value="Unassembled WGS sequence"/>
</dbReference>